<evidence type="ECO:0000313" key="2">
    <source>
        <dbReference type="Proteomes" id="UP001470023"/>
    </source>
</evidence>
<dbReference type="EMBL" id="JBEPAZ010000068">
    <property type="protein sequence ID" value="MER6433753.1"/>
    <property type="molecule type" value="Genomic_DNA"/>
</dbReference>
<accession>A0ABV1UJ42</accession>
<protein>
    <submittedName>
        <fullName evidence="1">Uncharacterized protein</fullName>
    </submittedName>
</protein>
<reference evidence="1 2" key="1">
    <citation type="submission" date="2024-06" db="EMBL/GenBank/DDBJ databases">
        <title>The Natural Products Discovery Center: Release of the First 8490 Sequenced Strains for Exploring Actinobacteria Biosynthetic Diversity.</title>
        <authorList>
            <person name="Kalkreuter E."/>
            <person name="Kautsar S.A."/>
            <person name="Yang D."/>
            <person name="Bader C.D."/>
            <person name="Teijaro C.N."/>
            <person name="Fluegel L."/>
            <person name="Davis C.M."/>
            <person name="Simpson J.R."/>
            <person name="Lauterbach L."/>
            <person name="Steele A.D."/>
            <person name="Gui C."/>
            <person name="Meng S."/>
            <person name="Li G."/>
            <person name="Viehrig K."/>
            <person name="Ye F."/>
            <person name="Su P."/>
            <person name="Kiefer A.F."/>
            <person name="Nichols A."/>
            <person name="Cepeda A.J."/>
            <person name="Yan W."/>
            <person name="Fan B."/>
            <person name="Jiang Y."/>
            <person name="Adhikari A."/>
            <person name="Zheng C.-J."/>
            <person name="Schuster L."/>
            <person name="Cowan T.M."/>
            <person name="Smanski M.J."/>
            <person name="Chevrette M.G."/>
            <person name="De Carvalho L.P.S."/>
            <person name="Shen B."/>
        </authorList>
    </citation>
    <scope>NUCLEOTIDE SEQUENCE [LARGE SCALE GENOMIC DNA]</scope>
    <source>
        <strain evidence="1 2">NPDC001166</strain>
    </source>
</reference>
<organism evidence="1 2">
    <name type="scientific">Streptomyces sp. 900105245</name>
    <dbReference type="NCBI Taxonomy" id="3154379"/>
    <lineage>
        <taxon>Bacteria</taxon>
        <taxon>Bacillati</taxon>
        <taxon>Actinomycetota</taxon>
        <taxon>Actinomycetes</taxon>
        <taxon>Kitasatosporales</taxon>
        <taxon>Streptomycetaceae</taxon>
        <taxon>Streptomyces</taxon>
    </lineage>
</organism>
<keyword evidence="2" id="KW-1185">Reference proteome</keyword>
<dbReference type="RefSeq" id="WP_352065768.1">
    <property type="nucleotide sequence ID" value="NZ_JBEPAZ010000068.1"/>
</dbReference>
<evidence type="ECO:0000313" key="1">
    <source>
        <dbReference type="EMBL" id="MER6433753.1"/>
    </source>
</evidence>
<gene>
    <name evidence="1" type="ORF">ABT272_39500</name>
</gene>
<comment type="caution">
    <text evidence="1">The sequence shown here is derived from an EMBL/GenBank/DDBJ whole genome shotgun (WGS) entry which is preliminary data.</text>
</comment>
<name>A0ABV1UJ42_9ACTN</name>
<proteinExistence type="predicted"/>
<dbReference type="Proteomes" id="UP001470023">
    <property type="component" value="Unassembled WGS sequence"/>
</dbReference>
<sequence length="133" mass="14366">MTTALRRRTVTARIDTSKPPALAPAAYTATVVVNTAPGNFDGYQHHHPLAEVTHPDGSPLRLTFYASSRIKDHEATADAAYCVGNRQGADDRDQTWPTDVRSVSTGDVVKVTGPNHWIVYLSVDPVADLADTP</sequence>